<dbReference type="Gene3D" id="3.30.750.180">
    <property type="entry name" value="GpdQ, beta-strand dimerisation domain"/>
    <property type="match status" value="1"/>
</dbReference>
<dbReference type="Proteomes" id="UP000054725">
    <property type="component" value="Unassembled WGS sequence"/>
</dbReference>
<dbReference type="AlphaFoldDB" id="A0A0W0WM21"/>
<keyword evidence="1" id="KW-0378">Hydrolase</keyword>
<protein>
    <submittedName>
        <fullName evidence="4">Acid sphingomyelinase-like phosphodiesterase</fullName>
    </submittedName>
</protein>
<organism evidence="4 5">
    <name type="scientific">Legionella nautarum</name>
    <dbReference type="NCBI Taxonomy" id="45070"/>
    <lineage>
        <taxon>Bacteria</taxon>
        <taxon>Pseudomonadati</taxon>
        <taxon>Pseudomonadota</taxon>
        <taxon>Gammaproteobacteria</taxon>
        <taxon>Legionellales</taxon>
        <taxon>Legionellaceae</taxon>
        <taxon>Legionella</taxon>
    </lineage>
</organism>
<dbReference type="PATRIC" id="fig|45070.6.peg.3180"/>
<dbReference type="SUPFAM" id="SSF56300">
    <property type="entry name" value="Metallo-dependent phosphatases"/>
    <property type="match status" value="1"/>
</dbReference>
<dbReference type="EMBL" id="LNYO01000024">
    <property type="protein sequence ID" value="KTD33370.1"/>
    <property type="molecule type" value="Genomic_DNA"/>
</dbReference>
<dbReference type="STRING" id="45070.Lnau_3018"/>
<evidence type="ECO:0000259" key="3">
    <source>
        <dbReference type="Pfam" id="PF00149"/>
    </source>
</evidence>
<evidence type="ECO:0000256" key="2">
    <source>
        <dbReference type="ARBA" id="ARBA00023180"/>
    </source>
</evidence>
<feature type="domain" description="Calcineurin-like phosphoesterase" evidence="3">
    <location>
        <begin position="24"/>
        <end position="263"/>
    </location>
</feature>
<gene>
    <name evidence="4" type="ORF">Lnau_3018</name>
</gene>
<dbReference type="PANTHER" id="PTHR10340:SF57">
    <property type="entry name" value="METALLOPHOS DOMAIN-CONTAINING PROTEIN"/>
    <property type="match status" value="1"/>
</dbReference>
<name>A0A0W0WM21_9GAMM</name>
<dbReference type="Gene3D" id="3.60.21.40">
    <property type="entry name" value="GpdQ, catalytic alpha/beta sandwich domain"/>
    <property type="match status" value="1"/>
</dbReference>
<dbReference type="InterPro" id="IPR004843">
    <property type="entry name" value="Calcineurin-like_PHP"/>
</dbReference>
<sequence>MFLLFLRVLSLILIVQTGFSSTQFLTISDIHYGSKNTSSDGHDTDDNLLQLAMTKFTQLTNVVDFIIYLGDLPTHGYYPSAEKETYEKIVFQNLYQANKTAKPMFYVAGNNDSLVGNYQPFSANGRSPLSLAEDWSGACANCEGLIINSEHMYDGGYYSTYVMPGNEDVLLIALNTTQFTDLASRFIYYPNQKKDALTQLFWLSQQLSQHQAKQLLIAMHIPPGKDYLGITYWEQTYSEQFLELLKYYQPHYQQITLLTSHSHMDEIRKISFDRTPSIYAFSTPAISRIHYNNTAMKIFKLDQNSSLSNFTTYYTRSNQQWLDEQYTAIHKEGIFPECDNLNLASCLDSLNQDQICASIEKGKYYGVKAEHVKNSACRKIYQIN</sequence>
<proteinExistence type="predicted"/>
<dbReference type="InterPro" id="IPR029052">
    <property type="entry name" value="Metallo-depent_PP-like"/>
</dbReference>
<dbReference type="GO" id="GO:0016787">
    <property type="term" value="F:hydrolase activity"/>
    <property type="evidence" value="ECO:0007669"/>
    <property type="project" value="UniProtKB-KW"/>
</dbReference>
<dbReference type="RefSeq" id="WP_058505962.1">
    <property type="nucleotide sequence ID" value="NZ_CAAAIF010000008.1"/>
</dbReference>
<evidence type="ECO:0000313" key="5">
    <source>
        <dbReference type="Proteomes" id="UP000054725"/>
    </source>
</evidence>
<dbReference type="PANTHER" id="PTHR10340">
    <property type="entry name" value="SPHINGOMYELIN PHOSPHODIESTERASE"/>
    <property type="match status" value="1"/>
</dbReference>
<dbReference type="OrthoDB" id="5642456at2"/>
<evidence type="ECO:0000256" key="1">
    <source>
        <dbReference type="ARBA" id="ARBA00022801"/>
    </source>
</evidence>
<reference evidence="4 5" key="1">
    <citation type="submission" date="2015-11" db="EMBL/GenBank/DDBJ databases">
        <title>Genomic analysis of 38 Legionella species identifies large and diverse effector repertoires.</title>
        <authorList>
            <person name="Burstein D."/>
            <person name="Amaro F."/>
            <person name="Zusman T."/>
            <person name="Lifshitz Z."/>
            <person name="Cohen O."/>
            <person name="Gilbert J.A."/>
            <person name="Pupko T."/>
            <person name="Shuman H.A."/>
            <person name="Segal G."/>
        </authorList>
    </citation>
    <scope>NUCLEOTIDE SEQUENCE [LARGE SCALE GENOMIC DNA]</scope>
    <source>
        <strain evidence="4 5">ATCC 49506</strain>
    </source>
</reference>
<keyword evidence="2" id="KW-0325">Glycoprotein</keyword>
<dbReference type="InterPro" id="IPR042281">
    <property type="entry name" value="GpdQ_beta-strand"/>
</dbReference>
<dbReference type="InterPro" id="IPR042283">
    <property type="entry name" value="GpdQ_catalytic"/>
</dbReference>
<dbReference type="Pfam" id="PF00149">
    <property type="entry name" value="Metallophos"/>
    <property type="match status" value="1"/>
</dbReference>
<keyword evidence="5" id="KW-1185">Reference proteome</keyword>
<evidence type="ECO:0000313" key="4">
    <source>
        <dbReference type="EMBL" id="KTD33370.1"/>
    </source>
</evidence>
<comment type="caution">
    <text evidence="4">The sequence shown here is derived from an EMBL/GenBank/DDBJ whole genome shotgun (WGS) entry which is preliminary data.</text>
</comment>
<accession>A0A0W0WM21</accession>